<dbReference type="PANTHER" id="PTHR15925:SF2">
    <property type="entry name" value="SMALL RIBOSOMAL SUBUNIT PROTEIN MS23"/>
    <property type="match status" value="1"/>
</dbReference>
<feature type="domain" description="Small ribosomal subunit protein mS23 conserved" evidence="7">
    <location>
        <begin position="2"/>
        <end position="124"/>
    </location>
</feature>
<dbReference type="InterPro" id="IPR019520">
    <property type="entry name" value="Ribosomal_mS23_met"/>
</dbReference>
<dbReference type="PANTHER" id="PTHR15925">
    <property type="entry name" value="MITOCHONDRIAL RIBOSOMAL PROTEIN S23"/>
    <property type="match status" value="1"/>
</dbReference>
<name>A0A336LMB5_CULSO</name>
<evidence type="ECO:0000259" key="7">
    <source>
        <dbReference type="Pfam" id="PF10484"/>
    </source>
</evidence>
<keyword evidence="5" id="KW-0687">Ribonucleoprotein</keyword>
<accession>A0A336LMB5</accession>
<dbReference type="EMBL" id="UFQT01002906">
    <property type="protein sequence ID" value="SSX34250.1"/>
    <property type="molecule type" value="Genomic_DNA"/>
</dbReference>
<keyword evidence="4" id="KW-0496">Mitochondrion</keyword>
<sequence>MANSRLEKVGTIFTRTTALLRTGAMKSEDKPIWYDIYKAFPPKLEPRFDRPAPVTSIQPIFYEEDKIRARFHKEVKQLQSISLISTKRQTDSQMFIETYNHLKKQGALSEDKIFETSLELLQEKLQQQRQERLESVAESNQEFQNEIPSLSTRFSMAASQDSATIDNNKTNIDVKDIFKE</sequence>
<keyword evidence="3" id="KW-0689">Ribosomal protein</keyword>
<evidence type="ECO:0000256" key="2">
    <source>
        <dbReference type="ARBA" id="ARBA00009864"/>
    </source>
</evidence>
<dbReference type="GO" id="GO:0003735">
    <property type="term" value="F:structural constituent of ribosome"/>
    <property type="evidence" value="ECO:0007669"/>
    <property type="project" value="InterPro"/>
</dbReference>
<dbReference type="AlphaFoldDB" id="A0A336LMB5"/>
<dbReference type="CDD" id="cd23701">
    <property type="entry name" value="At1g26750"/>
    <property type="match status" value="1"/>
</dbReference>
<evidence type="ECO:0000256" key="1">
    <source>
        <dbReference type="ARBA" id="ARBA00004173"/>
    </source>
</evidence>
<dbReference type="InterPro" id="IPR023611">
    <property type="entry name" value="mS23_dom_met"/>
</dbReference>
<dbReference type="GO" id="GO:0005739">
    <property type="term" value="C:mitochondrion"/>
    <property type="evidence" value="ECO:0007669"/>
    <property type="project" value="InterPro"/>
</dbReference>
<organism evidence="8">
    <name type="scientific">Culicoides sonorensis</name>
    <name type="common">Biting midge</name>
    <dbReference type="NCBI Taxonomy" id="179676"/>
    <lineage>
        <taxon>Eukaryota</taxon>
        <taxon>Metazoa</taxon>
        <taxon>Ecdysozoa</taxon>
        <taxon>Arthropoda</taxon>
        <taxon>Hexapoda</taxon>
        <taxon>Insecta</taxon>
        <taxon>Pterygota</taxon>
        <taxon>Neoptera</taxon>
        <taxon>Endopterygota</taxon>
        <taxon>Diptera</taxon>
        <taxon>Nematocera</taxon>
        <taxon>Chironomoidea</taxon>
        <taxon>Ceratopogonidae</taxon>
        <taxon>Ceratopogoninae</taxon>
        <taxon>Culicoides</taxon>
        <taxon>Monoculicoides</taxon>
    </lineage>
</organism>
<comment type="subcellular location">
    <subcellularLocation>
        <location evidence="1">Mitochondrion</location>
    </subcellularLocation>
</comment>
<dbReference type="EMBL" id="UFQS01002906">
    <property type="protein sequence ID" value="SSX14862.1"/>
    <property type="molecule type" value="Genomic_DNA"/>
</dbReference>
<dbReference type="OMA" id="RNICYPE"/>
<dbReference type="Pfam" id="PF10484">
    <property type="entry name" value="MRP-S23"/>
    <property type="match status" value="1"/>
</dbReference>
<dbReference type="VEuPathDB" id="VectorBase:CSON007704"/>
<evidence type="ECO:0000313" key="8">
    <source>
        <dbReference type="EMBL" id="SSX14862.1"/>
    </source>
</evidence>
<dbReference type="GO" id="GO:0006412">
    <property type="term" value="P:translation"/>
    <property type="evidence" value="ECO:0007669"/>
    <property type="project" value="InterPro"/>
</dbReference>
<proteinExistence type="inferred from homology"/>
<protein>
    <recommendedName>
        <fullName evidence="6">Small ribosomal subunit protein mS23</fullName>
    </recommendedName>
</protein>
<evidence type="ECO:0000256" key="3">
    <source>
        <dbReference type="ARBA" id="ARBA00022980"/>
    </source>
</evidence>
<dbReference type="InterPro" id="IPR059242">
    <property type="entry name" value="mS23_dom"/>
</dbReference>
<reference evidence="9" key="2">
    <citation type="submission" date="2018-07" db="EMBL/GenBank/DDBJ databases">
        <authorList>
            <person name="Quirk P.G."/>
            <person name="Krulwich T.A."/>
        </authorList>
    </citation>
    <scope>NUCLEOTIDE SEQUENCE</scope>
</reference>
<evidence type="ECO:0000256" key="4">
    <source>
        <dbReference type="ARBA" id="ARBA00023128"/>
    </source>
</evidence>
<comment type="similarity">
    <text evidence="2">Belongs to the mitochondrion-specific ribosomal protein mS23 family.</text>
</comment>
<dbReference type="GO" id="GO:0005840">
    <property type="term" value="C:ribosome"/>
    <property type="evidence" value="ECO:0007669"/>
    <property type="project" value="InterPro"/>
</dbReference>
<reference evidence="8" key="1">
    <citation type="submission" date="2018-04" db="EMBL/GenBank/DDBJ databases">
        <authorList>
            <person name="Go L.Y."/>
            <person name="Mitchell J.A."/>
        </authorList>
    </citation>
    <scope>NUCLEOTIDE SEQUENCE</scope>
    <source>
        <tissue evidence="8">Whole organism</tissue>
    </source>
</reference>
<evidence type="ECO:0000256" key="5">
    <source>
        <dbReference type="ARBA" id="ARBA00023274"/>
    </source>
</evidence>
<evidence type="ECO:0000256" key="6">
    <source>
        <dbReference type="ARBA" id="ARBA00035137"/>
    </source>
</evidence>
<gene>
    <name evidence="8" type="primary">CSON007704</name>
</gene>
<evidence type="ECO:0000313" key="9">
    <source>
        <dbReference type="EMBL" id="SSX34250.1"/>
    </source>
</evidence>